<keyword evidence="1" id="KW-0547">Nucleotide-binding</keyword>
<evidence type="ECO:0000256" key="1">
    <source>
        <dbReference type="ARBA" id="ARBA00022741"/>
    </source>
</evidence>
<dbReference type="PANTHER" id="PTHR27001">
    <property type="entry name" value="OS01G0253100 PROTEIN"/>
    <property type="match status" value="1"/>
</dbReference>
<evidence type="ECO:0000313" key="4">
    <source>
        <dbReference type="Proteomes" id="UP001370490"/>
    </source>
</evidence>
<proteinExistence type="predicted"/>
<accession>A0AAN8YZ79</accession>
<reference evidence="3 4" key="1">
    <citation type="submission" date="2023-12" db="EMBL/GenBank/DDBJ databases">
        <title>A high-quality genome assembly for Dillenia turbinata (Dilleniales).</title>
        <authorList>
            <person name="Chanderbali A."/>
        </authorList>
    </citation>
    <scope>NUCLEOTIDE SEQUENCE [LARGE SCALE GENOMIC DNA]</scope>
    <source>
        <strain evidence="3">LSX21</strain>
        <tissue evidence="3">Leaf</tissue>
    </source>
</reference>
<keyword evidence="4" id="KW-1185">Reference proteome</keyword>
<dbReference type="GO" id="GO:0005524">
    <property type="term" value="F:ATP binding"/>
    <property type="evidence" value="ECO:0007669"/>
    <property type="project" value="UniProtKB-KW"/>
</dbReference>
<dbReference type="InterPro" id="IPR011009">
    <property type="entry name" value="Kinase-like_dom_sf"/>
</dbReference>
<organism evidence="3 4">
    <name type="scientific">Dillenia turbinata</name>
    <dbReference type="NCBI Taxonomy" id="194707"/>
    <lineage>
        <taxon>Eukaryota</taxon>
        <taxon>Viridiplantae</taxon>
        <taxon>Streptophyta</taxon>
        <taxon>Embryophyta</taxon>
        <taxon>Tracheophyta</taxon>
        <taxon>Spermatophyta</taxon>
        <taxon>Magnoliopsida</taxon>
        <taxon>eudicotyledons</taxon>
        <taxon>Gunneridae</taxon>
        <taxon>Pentapetalae</taxon>
        <taxon>Dilleniales</taxon>
        <taxon>Dilleniaceae</taxon>
        <taxon>Dillenia</taxon>
    </lineage>
</organism>
<evidence type="ECO:0000256" key="2">
    <source>
        <dbReference type="ARBA" id="ARBA00022840"/>
    </source>
</evidence>
<dbReference type="EMBL" id="JBAMMX010000023">
    <property type="protein sequence ID" value="KAK6917610.1"/>
    <property type="molecule type" value="Genomic_DNA"/>
</dbReference>
<protein>
    <recommendedName>
        <fullName evidence="5">Serine-threonine/tyrosine-protein kinase catalytic domain-containing protein</fullName>
    </recommendedName>
</protein>
<sequence length="132" mass="14663">MEFVSTMNLDFYLHQNCEGASLLDWNKRIRIAAEVARGLEREGLLGMLMMSIGLGEVVGGASKESDVYGSGVILLEILSERICEEGLLFQWILPLIKEVGYSEFLDPRLVLPSNLRPLVRLAKGCFSLCGEL</sequence>
<comment type="caution">
    <text evidence="3">The sequence shown here is derived from an EMBL/GenBank/DDBJ whole genome shotgun (WGS) entry which is preliminary data.</text>
</comment>
<dbReference type="Proteomes" id="UP001370490">
    <property type="component" value="Unassembled WGS sequence"/>
</dbReference>
<evidence type="ECO:0000313" key="3">
    <source>
        <dbReference type="EMBL" id="KAK6917610.1"/>
    </source>
</evidence>
<dbReference type="PANTHER" id="PTHR27001:SF39">
    <property type="entry name" value="PROTEIN KINASE SUPERFAMILY PROTEIN"/>
    <property type="match status" value="1"/>
</dbReference>
<dbReference type="AlphaFoldDB" id="A0AAN8YZ79"/>
<evidence type="ECO:0008006" key="5">
    <source>
        <dbReference type="Google" id="ProtNLM"/>
    </source>
</evidence>
<dbReference type="GO" id="GO:0005886">
    <property type="term" value="C:plasma membrane"/>
    <property type="evidence" value="ECO:0007669"/>
    <property type="project" value="TreeGrafter"/>
</dbReference>
<dbReference type="SUPFAM" id="SSF56112">
    <property type="entry name" value="Protein kinase-like (PK-like)"/>
    <property type="match status" value="1"/>
</dbReference>
<dbReference type="Gene3D" id="1.10.510.10">
    <property type="entry name" value="Transferase(Phosphotransferase) domain 1"/>
    <property type="match status" value="1"/>
</dbReference>
<keyword evidence="2" id="KW-0067">ATP-binding</keyword>
<gene>
    <name evidence="3" type="ORF">RJ641_018361</name>
</gene>
<name>A0AAN8YZ79_9MAGN</name>